<evidence type="ECO:0000313" key="2">
    <source>
        <dbReference type="Proteomes" id="UP000002058"/>
    </source>
</evidence>
<name>C4JER4_UNCRE</name>
<sequence>MSNKKTVLQARIRGRSYPWLLGTGRRAAGTEARFFNCDMGPTLLLLISVGYHSSAGWSGTCRRLNHSAFEYAPKITNTISKLPVDCMSFSSSALNKISLKERETPLNPDSRVGAQRLSSAQGLDGLVSLAACR</sequence>
<dbReference type="EMBL" id="CH476615">
    <property type="protein sequence ID" value="EEP77375.1"/>
    <property type="molecule type" value="Genomic_DNA"/>
</dbReference>
<dbReference type="RefSeq" id="XP_002542708.1">
    <property type="nucleotide sequence ID" value="XM_002542662.1"/>
</dbReference>
<dbReference type="VEuPathDB" id="FungiDB:UREG_02224"/>
<dbReference type="Proteomes" id="UP000002058">
    <property type="component" value="Unassembled WGS sequence"/>
</dbReference>
<dbReference type="GeneID" id="8440904"/>
<dbReference type="InParanoid" id="C4JER4"/>
<proteinExistence type="predicted"/>
<dbReference type="HOGENOM" id="CLU_1908244_0_0_1"/>
<accession>C4JER4</accession>
<gene>
    <name evidence="1" type="ORF">UREG_02224</name>
</gene>
<dbReference type="KEGG" id="ure:UREG_02224"/>
<reference evidence="2" key="1">
    <citation type="journal article" date="2009" name="Genome Res.">
        <title>Comparative genomic analyses of the human fungal pathogens Coccidioides and their relatives.</title>
        <authorList>
            <person name="Sharpton T.J."/>
            <person name="Stajich J.E."/>
            <person name="Rounsley S.D."/>
            <person name="Gardner M.J."/>
            <person name="Wortman J.R."/>
            <person name="Jordar V.S."/>
            <person name="Maiti R."/>
            <person name="Kodira C.D."/>
            <person name="Neafsey D.E."/>
            <person name="Zeng Q."/>
            <person name="Hung C.-Y."/>
            <person name="McMahan C."/>
            <person name="Muszewska A."/>
            <person name="Grynberg M."/>
            <person name="Mandel M.A."/>
            <person name="Kellner E.M."/>
            <person name="Barker B.M."/>
            <person name="Galgiani J.N."/>
            <person name="Orbach M.J."/>
            <person name="Kirkland T.N."/>
            <person name="Cole G.T."/>
            <person name="Henn M.R."/>
            <person name="Birren B.W."/>
            <person name="Taylor J.W."/>
        </authorList>
    </citation>
    <scope>NUCLEOTIDE SEQUENCE [LARGE SCALE GENOMIC DNA]</scope>
    <source>
        <strain evidence="2">UAMH 1704</strain>
    </source>
</reference>
<dbReference type="AlphaFoldDB" id="C4JER4"/>
<evidence type="ECO:0000313" key="1">
    <source>
        <dbReference type="EMBL" id="EEP77375.1"/>
    </source>
</evidence>
<protein>
    <submittedName>
        <fullName evidence="1">Uncharacterized protein</fullName>
    </submittedName>
</protein>
<keyword evidence="2" id="KW-1185">Reference proteome</keyword>
<organism evidence="1 2">
    <name type="scientific">Uncinocarpus reesii (strain UAMH 1704)</name>
    <dbReference type="NCBI Taxonomy" id="336963"/>
    <lineage>
        <taxon>Eukaryota</taxon>
        <taxon>Fungi</taxon>
        <taxon>Dikarya</taxon>
        <taxon>Ascomycota</taxon>
        <taxon>Pezizomycotina</taxon>
        <taxon>Eurotiomycetes</taxon>
        <taxon>Eurotiomycetidae</taxon>
        <taxon>Onygenales</taxon>
        <taxon>Onygenaceae</taxon>
        <taxon>Uncinocarpus</taxon>
    </lineage>
</organism>